<evidence type="ECO:0000313" key="2">
    <source>
        <dbReference type="Proteomes" id="UP000257109"/>
    </source>
</evidence>
<protein>
    <recommendedName>
        <fullName evidence="3">Retrotransposon gag domain-containing protein</fullName>
    </recommendedName>
</protein>
<gene>
    <name evidence="1" type="ORF">CR513_25153</name>
</gene>
<accession>A0A371GQ45</accession>
<dbReference type="AlphaFoldDB" id="A0A371GQ45"/>
<dbReference type="EMBL" id="QJKJ01004808">
    <property type="protein sequence ID" value="RDX92681.1"/>
    <property type="molecule type" value="Genomic_DNA"/>
</dbReference>
<comment type="caution">
    <text evidence="1">The sequence shown here is derived from an EMBL/GenBank/DDBJ whole genome shotgun (WGS) entry which is preliminary data.</text>
</comment>
<reference evidence="1" key="1">
    <citation type="submission" date="2018-05" db="EMBL/GenBank/DDBJ databases">
        <title>Draft genome of Mucuna pruriens seed.</title>
        <authorList>
            <person name="Nnadi N.E."/>
            <person name="Vos R."/>
            <person name="Hasami M.H."/>
            <person name="Devisetty U.K."/>
            <person name="Aguiy J.C."/>
        </authorList>
    </citation>
    <scope>NUCLEOTIDE SEQUENCE [LARGE SCALE GENOMIC DNA]</scope>
    <source>
        <strain evidence="1">JCA_2017</strain>
    </source>
</reference>
<evidence type="ECO:0000313" key="1">
    <source>
        <dbReference type="EMBL" id="RDX92681.1"/>
    </source>
</evidence>
<feature type="non-terminal residue" evidence="1">
    <location>
        <position position="1"/>
    </location>
</feature>
<organism evidence="1 2">
    <name type="scientific">Mucuna pruriens</name>
    <name type="common">Velvet bean</name>
    <name type="synonym">Dolichos pruriens</name>
    <dbReference type="NCBI Taxonomy" id="157652"/>
    <lineage>
        <taxon>Eukaryota</taxon>
        <taxon>Viridiplantae</taxon>
        <taxon>Streptophyta</taxon>
        <taxon>Embryophyta</taxon>
        <taxon>Tracheophyta</taxon>
        <taxon>Spermatophyta</taxon>
        <taxon>Magnoliopsida</taxon>
        <taxon>eudicotyledons</taxon>
        <taxon>Gunneridae</taxon>
        <taxon>Pentapetalae</taxon>
        <taxon>rosids</taxon>
        <taxon>fabids</taxon>
        <taxon>Fabales</taxon>
        <taxon>Fabaceae</taxon>
        <taxon>Papilionoideae</taxon>
        <taxon>50 kb inversion clade</taxon>
        <taxon>NPAAA clade</taxon>
        <taxon>indigoferoid/millettioid clade</taxon>
        <taxon>Phaseoleae</taxon>
        <taxon>Mucuna</taxon>
    </lineage>
</organism>
<proteinExistence type="predicted"/>
<keyword evidence="2" id="KW-1185">Reference proteome</keyword>
<dbReference type="Proteomes" id="UP000257109">
    <property type="component" value="Unassembled WGS sequence"/>
</dbReference>
<evidence type="ECO:0008006" key="3">
    <source>
        <dbReference type="Google" id="ProtNLM"/>
    </source>
</evidence>
<name>A0A371GQ45_MUCPR</name>
<sequence>MDSFDGIQDPNVHLEAFQTQVYISDQDDAISTKLFLDTLRGVAMQWFVVCHLELSIPLMICQWSLCQFTANHAKRLKFSDSFALRHPSSMGEIKARAEKHIEAKKDQADWIHAEKDTLITWNKGDCSHHTKDITTKE</sequence>
<dbReference type="OrthoDB" id="1752139at2759"/>